<feature type="compositionally biased region" description="Acidic residues" evidence="1">
    <location>
        <begin position="132"/>
        <end position="143"/>
    </location>
</feature>
<dbReference type="PANTHER" id="PTHR33700">
    <property type="entry name" value="MYB-LIKE PROTEIN X"/>
    <property type="match status" value="1"/>
</dbReference>
<protein>
    <submittedName>
        <fullName evidence="2">PROTEIN putative-RELATED</fullName>
    </submittedName>
</protein>
<dbReference type="OrthoDB" id="1928179at2759"/>
<dbReference type="EMBL" id="JAPFFL010000004">
    <property type="protein sequence ID" value="KAJ6730201.1"/>
    <property type="molecule type" value="Genomic_DNA"/>
</dbReference>
<evidence type="ECO:0000313" key="2">
    <source>
        <dbReference type="EMBL" id="KAJ6730201.1"/>
    </source>
</evidence>
<dbReference type="PANTHER" id="PTHR33700:SF25">
    <property type="entry name" value="TRANSMEMBRANE PROTEIN"/>
    <property type="match status" value="1"/>
</dbReference>
<gene>
    <name evidence="2" type="ORF">OIU85_021035</name>
</gene>
<feature type="region of interest" description="Disordered" evidence="1">
    <location>
        <begin position="111"/>
        <end position="202"/>
    </location>
</feature>
<accession>A0A9Q0UHJ0</accession>
<proteinExistence type="predicted"/>
<name>A0A9Q0UHJ0_SALVM</name>
<evidence type="ECO:0000256" key="1">
    <source>
        <dbReference type="SAM" id="MobiDB-lite"/>
    </source>
</evidence>
<organism evidence="2 3">
    <name type="scientific">Salix viminalis</name>
    <name type="common">Common osier</name>
    <name type="synonym">Basket willow</name>
    <dbReference type="NCBI Taxonomy" id="40686"/>
    <lineage>
        <taxon>Eukaryota</taxon>
        <taxon>Viridiplantae</taxon>
        <taxon>Streptophyta</taxon>
        <taxon>Embryophyta</taxon>
        <taxon>Tracheophyta</taxon>
        <taxon>Spermatophyta</taxon>
        <taxon>Magnoliopsida</taxon>
        <taxon>eudicotyledons</taxon>
        <taxon>Gunneridae</taxon>
        <taxon>Pentapetalae</taxon>
        <taxon>rosids</taxon>
        <taxon>fabids</taxon>
        <taxon>Malpighiales</taxon>
        <taxon>Salicaceae</taxon>
        <taxon>Saliceae</taxon>
        <taxon>Salix</taxon>
    </lineage>
</organism>
<comment type="caution">
    <text evidence="2">The sequence shown here is derived from an EMBL/GenBank/DDBJ whole genome shotgun (WGS) entry which is preliminary data.</text>
</comment>
<keyword evidence="3" id="KW-1185">Reference proteome</keyword>
<sequence>MATLNADCSVSIFVATHRLEPHSFQDLNMLKQSPGRNLRSKGFKVKHFIQVFLLLAIGVWLVNQFKHSYDKKAAYEDSTGKISEEVRGDNEVVKLGRKGLHPWVRETGLEIESHGDKAELEEETDEIKPGEIEDEGSGGDDEIDGHGQVRTDEEETEETIRKGKETNEDQEIEEKGDQLEDVSSLDDQSQNEGERNLQDLREEHYRGDDASKSMLRNSQSIITQLGIGGLRKIKESEIDNAEHVKLEHRCKNHGDEAGPYGNAPEDDEKSTGDLNLDDKDVDSDSSSSIDDHIDAGGSGKATASLSIILERVVKLDANVVGKLGA</sequence>
<reference evidence="2" key="1">
    <citation type="submission" date="2022-11" db="EMBL/GenBank/DDBJ databases">
        <authorList>
            <person name="Hyden B.L."/>
            <person name="Feng K."/>
            <person name="Yates T."/>
            <person name="Jawdy S."/>
            <person name="Smart L.B."/>
            <person name="Muchero W."/>
        </authorList>
    </citation>
    <scope>NUCLEOTIDE SEQUENCE</scope>
    <source>
        <tissue evidence="2">Shoot tip</tissue>
    </source>
</reference>
<feature type="region of interest" description="Disordered" evidence="1">
    <location>
        <begin position="249"/>
        <end position="300"/>
    </location>
</feature>
<evidence type="ECO:0000313" key="3">
    <source>
        <dbReference type="Proteomes" id="UP001151529"/>
    </source>
</evidence>
<feature type="compositionally biased region" description="Basic and acidic residues" evidence="1">
    <location>
        <begin position="158"/>
        <end position="178"/>
    </location>
</feature>
<dbReference type="Proteomes" id="UP001151529">
    <property type="component" value="Chromosome 2"/>
</dbReference>
<dbReference type="AlphaFoldDB" id="A0A9Q0UHJ0"/>
<feature type="compositionally biased region" description="Basic and acidic residues" evidence="1">
    <location>
        <begin position="192"/>
        <end position="202"/>
    </location>
</feature>
<reference evidence="2" key="2">
    <citation type="journal article" date="2023" name="Int. J. Mol. Sci.">
        <title>De Novo Assembly and Annotation of 11 Diverse Shrub Willow (Salix) Genomes Reveals Novel Gene Organization in Sex-Linked Regions.</title>
        <authorList>
            <person name="Hyden B."/>
            <person name="Feng K."/>
            <person name="Yates T.B."/>
            <person name="Jawdy S."/>
            <person name="Cereghino C."/>
            <person name="Smart L.B."/>
            <person name="Muchero W."/>
        </authorList>
    </citation>
    <scope>NUCLEOTIDE SEQUENCE [LARGE SCALE GENOMIC DNA]</scope>
    <source>
        <tissue evidence="2">Shoot tip</tissue>
    </source>
</reference>